<dbReference type="InterPro" id="IPR011250">
    <property type="entry name" value="OMP/PagP_B-barrel"/>
</dbReference>
<dbReference type="eggNOG" id="COG3637">
    <property type="taxonomic scope" value="Bacteria"/>
</dbReference>
<evidence type="ECO:0000256" key="1">
    <source>
        <dbReference type="ARBA" id="ARBA00022729"/>
    </source>
</evidence>
<dbReference type="HOGENOM" id="CLU_882215_0_0_10"/>
<evidence type="ECO:0000313" key="3">
    <source>
        <dbReference type="EMBL" id="ADQ17717.1"/>
    </source>
</evidence>
<keyword evidence="1" id="KW-0732">Signal</keyword>
<gene>
    <name evidence="3" type="ordered locus">Lbys_2021</name>
</gene>
<evidence type="ECO:0000313" key="4">
    <source>
        <dbReference type="Proteomes" id="UP000007435"/>
    </source>
</evidence>
<proteinExistence type="predicted"/>
<dbReference type="EMBL" id="CP002305">
    <property type="protein sequence ID" value="ADQ17717.1"/>
    <property type="molecule type" value="Genomic_DNA"/>
</dbReference>
<dbReference type="InterPro" id="IPR027385">
    <property type="entry name" value="Beta-barrel_OMP"/>
</dbReference>
<keyword evidence="4" id="KW-1185">Reference proteome</keyword>
<dbReference type="SUPFAM" id="SSF56925">
    <property type="entry name" value="OMPA-like"/>
    <property type="match status" value="1"/>
</dbReference>
<sequence length="315" mass="36035">MESRIIQHFVRMVFRLLVIFLFFSFSAFGQRDLIITQAGEQIRCKITGETSMRFSYSYTNEKGKTVHSEIFKTLVSSYKYNFFQDDKAATPKTLVQKPTKTYNSPLKEKTEFSNYLKYRVGFKGGLSNLLDGSTDKSDYGLFTEKLKRGWHYGADATIFFNDHIGLGVQYNSYQASNKNRKLDFPHRLNGGEVRNGSLETKINHKFVGPMLVGRIPLDYKTFVMASAGPGYYFYTDKGLENEKAYSFKGKDWGAAASLGLEFLLGNNDSGRDVMLSIECGYQYGKVLVETQSIDLSRLDFSVGLRFNRFPRHLRQ</sequence>
<accession>E4RT09</accession>
<reference key="1">
    <citation type="submission" date="2010-11" db="EMBL/GenBank/DDBJ databases">
        <title>The complete genome of Leadbetterella byssophila DSM 17132.</title>
        <authorList>
            <consortium name="US DOE Joint Genome Institute (JGI-PGF)"/>
            <person name="Lucas S."/>
            <person name="Copeland A."/>
            <person name="Lapidus A."/>
            <person name="Glavina del Rio T."/>
            <person name="Dalin E."/>
            <person name="Tice H."/>
            <person name="Bruce D."/>
            <person name="Goodwin L."/>
            <person name="Pitluck S."/>
            <person name="Kyrpides N."/>
            <person name="Mavromatis K."/>
            <person name="Ivanova N."/>
            <person name="Teshima H."/>
            <person name="Brettin T."/>
            <person name="Detter J.C."/>
            <person name="Han C."/>
            <person name="Tapia R."/>
            <person name="Land M."/>
            <person name="Hauser L."/>
            <person name="Markowitz V."/>
            <person name="Cheng J.-F."/>
            <person name="Hugenholtz P."/>
            <person name="Woyke T."/>
            <person name="Wu D."/>
            <person name="Tindall B."/>
            <person name="Pomrenke H.G."/>
            <person name="Brambilla E."/>
            <person name="Klenk H.-P."/>
            <person name="Eisen J.A."/>
        </authorList>
    </citation>
    <scope>NUCLEOTIDE SEQUENCE [LARGE SCALE GENOMIC DNA]</scope>
    <source>
        <strain>DSM 17132</strain>
    </source>
</reference>
<evidence type="ECO:0000259" key="2">
    <source>
        <dbReference type="Pfam" id="PF13505"/>
    </source>
</evidence>
<organism evidence="3 4">
    <name type="scientific">Leadbetterella byssophila (strain DSM 17132 / JCM 16389 / KACC 11308 / NBRC 106382 / 4M15)</name>
    <dbReference type="NCBI Taxonomy" id="649349"/>
    <lineage>
        <taxon>Bacteria</taxon>
        <taxon>Pseudomonadati</taxon>
        <taxon>Bacteroidota</taxon>
        <taxon>Cytophagia</taxon>
        <taxon>Cytophagales</taxon>
        <taxon>Leadbetterellaceae</taxon>
        <taxon>Leadbetterella</taxon>
    </lineage>
</organism>
<name>E4RT09_LEAB4</name>
<protein>
    <recommendedName>
        <fullName evidence="2">Outer membrane protein beta-barrel domain-containing protein</fullName>
    </recommendedName>
</protein>
<dbReference type="Proteomes" id="UP000007435">
    <property type="component" value="Chromosome"/>
</dbReference>
<dbReference type="STRING" id="649349.Lbys_2021"/>
<dbReference type="Pfam" id="PF13505">
    <property type="entry name" value="OMP_b-brl"/>
    <property type="match status" value="1"/>
</dbReference>
<dbReference type="AlphaFoldDB" id="E4RT09"/>
<feature type="domain" description="Outer membrane protein beta-barrel" evidence="2">
    <location>
        <begin position="119"/>
        <end position="306"/>
    </location>
</feature>
<reference evidence="3 4" key="2">
    <citation type="journal article" date="2011" name="Stand. Genomic Sci.">
        <title>Complete genome sequence of Leadbetterella byssophila type strain (4M15).</title>
        <authorList>
            <person name="Abt B."/>
            <person name="Teshima H."/>
            <person name="Lucas S."/>
            <person name="Lapidus A."/>
            <person name="Del Rio T.G."/>
            <person name="Nolan M."/>
            <person name="Tice H."/>
            <person name="Cheng J.F."/>
            <person name="Pitluck S."/>
            <person name="Liolios K."/>
            <person name="Pagani I."/>
            <person name="Ivanova N."/>
            <person name="Mavromatis K."/>
            <person name="Pati A."/>
            <person name="Tapia R."/>
            <person name="Han C."/>
            <person name="Goodwin L."/>
            <person name="Chen A."/>
            <person name="Palaniappan K."/>
            <person name="Land M."/>
            <person name="Hauser L."/>
            <person name="Chang Y.J."/>
            <person name="Jeffries C.D."/>
            <person name="Rohde M."/>
            <person name="Goker M."/>
            <person name="Tindall B.J."/>
            <person name="Detter J.C."/>
            <person name="Woyke T."/>
            <person name="Bristow J."/>
            <person name="Eisen J.A."/>
            <person name="Markowitz V."/>
            <person name="Hugenholtz P."/>
            <person name="Klenk H.P."/>
            <person name="Kyrpides N.C."/>
        </authorList>
    </citation>
    <scope>NUCLEOTIDE SEQUENCE [LARGE SCALE GENOMIC DNA]</scope>
    <source>
        <strain evidence="4">DSM 17132 / JCM 16389 / KACC 11308 / NBRC 106382 / 4M15</strain>
    </source>
</reference>
<dbReference type="KEGG" id="lby:Lbys_2021"/>